<feature type="transmembrane region" description="Helical" evidence="9">
    <location>
        <begin position="170"/>
        <end position="194"/>
    </location>
</feature>
<comment type="pathway">
    <text evidence="9">Protein modification; lipoprotein biosynthesis (N-acyl transfer).</text>
</comment>
<dbReference type="InterPro" id="IPR045378">
    <property type="entry name" value="LNT_N"/>
</dbReference>
<dbReference type="InterPro" id="IPR003010">
    <property type="entry name" value="C-N_Hydrolase"/>
</dbReference>
<dbReference type="UniPathway" id="UPA00666"/>
<evidence type="ECO:0000259" key="10">
    <source>
        <dbReference type="PROSITE" id="PS50263"/>
    </source>
</evidence>
<feature type="transmembrane region" description="Helical" evidence="9">
    <location>
        <begin position="60"/>
        <end position="79"/>
    </location>
</feature>
<dbReference type="GO" id="GO:0005886">
    <property type="term" value="C:plasma membrane"/>
    <property type="evidence" value="ECO:0007669"/>
    <property type="project" value="UniProtKB-SubCell"/>
</dbReference>
<dbReference type="Pfam" id="PF00795">
    <property type="entry name" value="CN_hydrolase"/>
    <property type="match status" value="1"/>
</dbReference>
<keyword evidence="8 9" id="KW-0012">Acyltransferase</keyword>
<keyword evidence="3 9" id="KW-1003">Cell membrane</keyword>
<accession>A0A562VMP9</accession>
<keyword evidence="12" id="KW-1185">Reference proteome</keyword>
<sequence>MIQQRSSINGEQPGRYALLAALSTGILLALSFPLPGIAFLAWVAFVPLLVACNDASPRQAFRFGMVSGLTAYAGILYWLNIVMTTFGKLPLAVSISLSLVLAAYLALYVGGTMALVRWCAGVGISPLLSFPLIWTALEYVRSFLLTGFPWASLAYSQYRTLPLIQVADLAGIYGLGCLIAFANVVAAMVVKSLVLRDGSRYPAKSGAILVLLLLTVLGYGAFRLNAPETGKRVRVALVQGNIPQDIKWSPAFQQETVAIYERLSRTVAPGSSDLLVWPESALPFYFQMEEQYAGRVRALARELKASLVVGSPAYEKDDATVRYLNSAFLIGPGGEMLGRGDKVHLVPFGEYVPLAGVLPFVHKLVEGVGDFSPGREMAPLTAPFGKLGVLVCFEGIFPEISRDYVRQGGQLLVNITNDAWYGRSSAPAQHLSMAVFRAVENRVPLVRAANTGITSVIDSKGHFQGMTRIFREAVLTGEVRLGTEQTVYTRVGDLFARGCLAALAIMAGMGCRNRNRTEKAKAIQHGSTRKKADQHG</sequence>
<evidence type="ECO:0000256" key="9">
    <source>
        <dbReference type="HAMAP-Rule" id="MF_01148"/>
    </source>
</evidence>
<dbReference type="GO" id="GO:0016410">
    <property type="term" value="F:N-acyltransferase activity"/>
    <property type="evidence" value="ECO:0007669"/>
    <property type="project" value="UniProtKB-UniRule"/>
</dbReference>
<comment type="function">
    <text evidence="9">Catalyzes the phospholipid dependent N-acylation of the N-terminal cysteine of apolipoprotein, the last step in lipoprotein maturation.</text>
</comment>
<dbReference type="NCBIfam" id="TIGR00546">
    <property type="entry name" value="lnt"/>
    <property type="match status" value="1"/>
</dbReference>
<dbReference type="SUPFAM" id="SSF56317">
    <property type="entry name" value="Carbon-nitrogen hydrolase"/>
    <property type="match status" value="1"/>
</dbReference>
<name>A0A562VMP9_9BACT</name>
<feature type="transmembrane region" description="Helical" evidence="9">
    <location>
        <begin position="115"/>
        <end position="134"/>
    </location>
</feature>
<dbReference type="CDD" id="cd07571">
    <property type="entry name" value="ALP_N-acyl_transferase"/>
    <property type="match status" value="1"/>
</dbReference>
<evidence type="ECO:0000313" key="12">
    <source>
        <dbReference type="Proteomes" id="UP000319449"/>
    </source>
</evidence>
<dbReference type="InterPro" id="IPR036526">
    <property type="entry name" value="C-N_Hydrolase_sf"/>
</dbReference>
<keyword evidence="4 9" id="KW-0808">Transferase</keyword>
<dbReference type="Gene3D" id="3.60.110.10">
    <property type="entry name" value="Carbon-nitrogen hydrolase"/>
    <property type="match status" value="1"/>
</dbReference>
<dbReference type="RefSeq" id="WP_246125825.1">
    <property type="nucleotide sequence ID" value="NZ_VLLN01000010.1"/>
</dbReference>
<reference evidence="11 12" key="1">
    <citation type="submission" date="2019-07" db="EMBL/GenBank/DDBJ databases">
        <title>Genomic Encyclopedia of Archaeal and Bacterial Type Strains, Phase II (KMG-II): from individual species to whole genera.</title>
        <authorList>
            <person name="Goeker M."/>
        </authorList>
    </citation>
    <scope>NUCLEOTIDE SEQUENCE [LARGE SCALE GENOMIC DNA]</scope>
    <source>
        <strain evidence="11 12">ATCC BAA-1139</strain>
    </source>
</reference>
<dbReference type="Pfam" id="PF20154">
    <property type="entry name" value="LNT_N"/>
    <property type="match status" value="1"/>
</dbReference>
<evidence type="ECO:0000256" key="1">
    <source>
        <dbReference type="ARBA" id="ARBA00004651"/>
    </source>
</evidence>
<keyword evidence="5 9" id="KW-0812">Transmembrane</keyword>
<evidence type="ECO:0000313" key="11">
    <source>
        <dbReference type="EMBL" id="TWJ19263.1"/>
    </source>
</evidence>
<evidence type="ECO:0000256" key="4">
    <source>
        <dbReference type="ARBA" id="ARBA00022679"/>
    </source>
</evidence>
<dbReference type="PROSITE" id="PS50263">
    <property type="entry name" value="CN_HYDROLASE"/>
    <property type="match status" value="1"/>
</dbReference>
<feature type="transmembrane region" description="Helical" evidence="9">
    <location>
        <begin position="16"/>
        <end position="45"/>
    </location>
</feature>
<dbReference type="GO" id="GO:0042158">
    <property type="term" value="P:lipoprotein biosynthetic process"/>
    <property type="evidence" value="ECO:0007669"/>
    <property type="project" value="UniProtKB-UniRule"/>
</dbReference>
<comment type="caution">
    <text evidence="11">The sequence shown here is derived from an EMBL/GenBank/DDBJ whole genome shotgun (WGS) entry which is preliminary data.</text>
</comment>
<dbReference type="PANTHER" id="PTHR38686">
    <property type="entry name" value="APOLIPOPROTEIN N-ACYLTRANSFERASE"/>
    <property type="match status" value="1"/>
</dbReference>
<dbReference type="PANTHER" id="PTHR38686:SF1">
    <property type="entry name" value="APOLIPOPROTEIN N-ACYLTRANSFERASE"/>
    <property type="match status" value="1"/>
</dbReference>
<evidence type="ECO:0000256" key="3">
    <source>
        <dbReference type="ARBA" id="ARBA00022475"/>
    </source>
</evidence>
<evidence type="ECO:0000256" key="8">
    <source>
        <dbReference type="ARBA" id="ARBA00023315"/>
    </source>
</evidence>
<dbReference type="AlphaFoldDB" id="A0A562VMP9"/>
<evidence type="ECO:0000256" key="6">
    <source>
        <dbReference type="ARBA" id="ARBA00022989"/>
    </source>
</evidence>
<feature type="transmembrane region" description="Helical" evidence="9">
    <location>
        <begin position="91"/>
        <end position="109"/>
    </location>
</feature>
<dbReference type="EC" id="2.3.1.269" evidence="9"/>
<keyword evidence="7 9" id="KW-0472">Membrane</keyword>
<dbReference type="EMBL" id="VLLN01000010">
    <property type="protein sequence ID" value="TWJ19263.1"/>
    <property type="molecule type" value="Genomic_DNA"/>
</dbReference>
<comment type="catalytic activity">
    <reaction evidence="9">
        <text>N-terminal S-1,2-diacyl-sn-glyceryl-L-cysteinyl-[lipoprotein] + a glycerophospholipid = N-acyl-S-1,2-diacyl-sn-glyceryl-L-cysteinyl-[lipoprotein] + a 2-acyl-sn-glycero-3-phospholipid + H(+)</text>
        <dbReference type="Rhea" id="RHEA:48228"/>
        <dbReference type="Rhea" id="RHEA-COMP:14681"/>
        <dbReference type="Rhea" id="RHEA-COMP:14684"/>
        <dbReference type="ChEBI" id="CHEBI:15378"/>
        <dbReference type="ChEBI" id="CHEBI:136912"/>
        <dbReference type="ChEBI" id="CHEBI:140656"/>
        <dbReference type="ChEBI" id="CHEBI:140657"/>
        <dbReference type="ChEBI" id="CHEBI:140660"/>
        <dbReference type="EC" id="2.3.1.269"/>
    </reaction>
</comment>
<protein>
    <recommendedName>
        <fullName evidence="9">Apolipoprotein N-acyltransferase</fullName>
        <shortName evidence="9">ALP N-acyltransferase</shortName>
        <ecNumber evidence="9">2.3.1.269</ecNumber>
    </recommendedName>
</protein>
<dbReference type="InterPro" id="IPR004563">
    <property type="entry name" value="Apolipo_AcylTrfase"/>
</dbReference>
<dbReference type="HAMAP" id="MF_01148">
    <property type="entry name" value="Lnt"/>
    <property type="match status" value="1"/>
</dbReference>
<evidence type="ECO:0000256" key="2">
    <source>
        <dbReference type="ARBA" id="ARBA00010065"/>
    </source>
</evidence>
<organism evidence="11 12">
    <name type="scientific">Geobacter argillaceus</name>
    <dbReference type="NCBI Taxonomy" id="345631"/>
    <lineage>
        <taxon>Bacteria</taxon>
        <taxon>Pseudomonadati</taxon>
        <taxon>Thermodesulfobacteriota</taxon>
        <taxon>Desulfuromonadia</taxon>
        <taxon>Geobacterales</taxon>
        <taxon>Geobacteraceae</taxon>
        <taxon>Geobacter</taxon>
    </lineage>
</organism>
<keyword evidence="6 9" id="KW-1133">Transmembrane helix</keyword>
<comment type="similarity">
    <text evidence="2 9">Belongs to the CN hydrolase family. Apolipoprotein N-acyltransferase subfamily.</text>
</comment>
<comment type="subcellular location">
    <subcellularLocation>
        <location evidence="1 9">Cell membrane</location>
        <topology evidence="1 9">Multi-pass membrane protein</topology>
    </subcellularLocation>
</comment>
<dbReference type="Proteomes" id="UP000319449">
    <property type="component" value="Unassembled WGS sequence"/>
</dbReference>
<evidence type="ECO:0000256" key="7">
    <source>
        <dbReference type="ARBA" id="ARBA00023136"/>
    </source>
</evidence>
<gene>
    <name evidence="9" type="primary">lnt</name>
    <name evidence="11" type="ORF">JN12_01954</name>
</gene>
<feature type="transmembrane region" description="Helical" evidence="9">
    <location>
        <begin position="206"/>
        <end position="222"/>
    </location>
</feature>
<proteinExistence type="inferred from homology"/>
<evidence type="ECO:0000256" key="5">
    <source>
        <dbReference type="ARBA" id="ARBA00022692"/>
    </source>
</evidence>
<feature type="domain" description="CN hydrolase" evidence="10">
    <location>
        <begin position="238"/>
        <end position="481"/>
    </location>
</feature>
<keyword evidence="11" id="KW-0449">Lipoprotein</keyword>